<dbReference type="Gene3D" id="3.30.70.100">
    <property type="match status" value="1"/>
</dbReference>
<proteinExistence type="predicted"/>
<evidence type="ECO:0000313" key="2">
    <source>
        <dbReference type="Proteomes" id="UP000253845"/>
    </source>
</evidence>
<dbReference type="SUPFAM" id="SSF54909">
    <property type="entry name" value="Dimeric alpha+beta barrel"/>
    <property type="match status" value="1"/>
</dbReference>
<name>A0A370BHF7_ASPNG</name>
<protein>
    <submittedName>
        <fullName evidence="1">Uncharacterized protein</fullName>
    </submittedName>
</protein>
<dbReference type="InterPro" id="IPR011008">
    <property type="entry name" value="Dimeric_a/b-barrel"/>
</dbReference>
<dbReference type="AlphaFoldDB" id="A0A370BHF7"/>
<gene>
    <name evidence="1" type="ORF">M747DRAFT_289507</name>
</gene>
<dbReference type="EMBL" id="KZ851955">
    <property type="protein sequence ID" value="RDH15013.1"/>
    <property type="molecule type" value="Genomic_DNA"/>
</dbReference>
<accession>A0A370BHF7</accession>
<organism evidence="1 2">
    <name type="scientific">Aspergillus niger ATCC 13496</name>
    <dbReference type="NCBI Taxonomy" id="1353008"/>
    <lineage>
        <taxon>Eukaryota</taxon>
        <taxon>Fungi</taxon>
        <taxon>Dikarya</taxon>
        <taxon>Ascomycota</taxon>
        <taxon>Pezizomycotina</taxon>
        <taxon>Eurotiomycetes</taxon>
        <taxon>Eurotiomycetidae</taxon>
        <taxon>Eurotiales</taxon>
        <taxon>Aspergillaceae</taxon>
        <taxon>Aspergillus</taxon>
        <taxon>Aspergillus subgen. Circumdati</taxon>
    </lineage>
</organism>
<evidence type="ECO:0000313" key="1">
    <source>
        <dbReference type="EMBL" id="RDH15013.1"/>
    </source>
</evidence>
<dbReference type="Proteomes" id="UP000253845">
    <property type="component" value="Unassembled WGS sequence"/>
</dbReference>
<sequence>MEYYVSNTQMQSPRLSGVSWTETRLHDHLPPTPVLSFIRLTFRPDVNIVNETKIGHSLWQQSLALISTIPGFQRVYWASISDDPNGVVVLIQWQSGDAWKEFQFSFGFGLMLPLLQQKPLLNCCVQLNLPADFAAGPGHILELIELSVLRASNKYDPAERCQWVNEEWQGLIEVLKSGVLGITFPKLLCGVQGWLEDDIPSEYRTFFGLLLWKVPCGRASWIQTPALNKKILILTSHSAGISTILTDRLFEYNPLTMPTNQLVSVERFSGTIFATQISPPQYSRDKGFDYIARWDLWGKRSVDEAASGRRICPLPRAFWCPMGAMSKHGFPTVGDVLPRSAVVPMIDVLWLYVDESYSGFSATLGNLCRAIHNKLGSPRLRWGREASKITPEPRTSMFAILIGKLVNTEVLLLAAHIDQLVDAAVIQGRGVIQRRGPELDRYCASLSMNQPSQLELLSISVPNDECHKDILWHAYHRFKWTMSSPAVQEGIYVRQLPTAAAEPLRHGFHEIVSSPLHSSSANTIRFSASTAWLSAEAREEWYTGFADQAISCYERLGYIIAWFQTVALAAECFVIDLEPIGRTFDDW</sequence>
<dbReference type="VEuPathDB" id="FungiDB:M747DRAFT_289507"/>
<reference evidence="1 2" key="1">
    <citation type="submission" date="2018-07" db="EMBL/GenBank/DDBJ databases">
        <title>Section-level genome sequencing of Aspergillus section Nigri to investigate inter- and intra-species variation.</title>
        <authorList>
            <consortium name="DOE Joint Genome Institute"/>
            <person name="Vesth T.C."/>
            <person name="Nybo J.L."/>
            <person name="Theobald S."/>
            <person name="Frisvad J.C."/>
            <person name="Larsen T.O."/>
            <person name="Nielsen K.F."/>
            <person name="Hoof J.B."/>
            <person name="Brandl J."/>
            <person name="Salamov A."/>
            <person name="Riley R."/>
            <person name="Gladden J.M."/>
            <person name="Phatale P."/>
            <person name="Nielsen M.T."/>
            <person name="Lyhne E.K."/>
            <person name="Kogle M.E."/>
            <person name="Strasser K."/>
            <person name="McDonnell E."/>
            <person name="Barry K."/>
            <person name="Clum A."/>
            <person name="Chen C."/>
            <person name="Nolan M."/>
            <person name="Sandor L."/>
            <person name="Kuo A."/>
            <person name="Lipzen A."/>
            <person name="Hainaut M."/>
            <person name="Drula E."/>
            <person name="Tsang A."/>
            <person name="Magnuson J.K."/>
            <person name="Henrissat B."/>
            <person name="Wiebenga A."/>
            <person name="Simmons B.A."/>
            <person name="Makela M.R."/>
            <person name="De vries R.P."/>
            <person name="Grigoriev I.V."/>
            <person name="Mortensen U.H."/>
            <person name="Baker S.E."/>
            <person name="Andersen M.R."/>
        </authorList>
    </citation>
    <scope>NUCLEOTIDE SEQUENCE [LARGE SCALE GENOMIC DNA]</scope>
    <source>
        <strain evidence="1 2">ATCC 13496</strain>
    </source>
</reference>